<evidence type="ECO:0000256" key="4">
    <source>
        <dbReference type="ARBA" id="ARBA00007637"/>
    </source>
</evidence>
<dbReference type="PANTHER" id="PTHR43725:SF53">
    <property type="entry name" value="UDP-ARABINOSE 4-EPIMERASE 1"/>
    <property type="match status" value="1"/>
</dbReference>
<dbReference type="Proteomes" id="UP000051883">
    <property type="component" value="Unassembled WGS sequence"/>
</dbReference>
<dbReference type="EMBL" id="AZDK01000001">
    <property type="protein sequence ID" value="KRK60939.1"/>
    <property type="molecule type" value="Genomic_DNA"/>
</dbReference>
<dbReference type="Gene3D" id="3.90.25.10">
    <property type="entry name" value="UDP-galactose 4-epimerase, domain 1"/>
    <property type="match status" value="1"/>
</dbReference>
<evidence type="ECO:0000256" key="7">
    <source>
        <dbReference type="ARBA" id="ARBA00023027"/>
    </source>
</evidence>
<organism evidence="13 14">
    <name type="scientific">Limosilactobacillus antri DSM 16041</name>
    <dbReference type="NCBI Taxonomy" id="525309"/>
    <lineage>
        <taxon>Bacteria</taxon>
        <taxon>Bacillati</taxon>
        <taxon>Bacillota</taxon>
        <taxon>Bacilli</taxon>
        <taxon>Lactobacillales</taxon>
        <taxon>Lactobacillaceae</taxon>
        <taxon>Limosilactobacillus</taxon>
    </lineage>
</organism>
<dbReference type="Gene3D" id="3.40.50.720">
    <property type="entry name" value="NAD(P)-binding Rossmann-like Domain"/>
    <property type="match status" value="1"/>
</dbReference>
<reference evidence="13 14" key="1">
    <citation type="journal article" date="2015" name="Genome Announc.">
        <title>Expanding the biotechnology potential of lactobacilli through comparative genomics of 213 strains and associated genera.</title>
        <authorList>
            <person name="Sun Z."/>
            <person name="Harris H.M."/>
            <person name="McCann A."/>
            <person name="Guo C."/>
            <person name="Argimon S."/>
            <person name="Zhang W."/>
            <person name="Yang X."/>
            <person name="Jeffery I.B."/>
            <person name="Cooney J.C."/>
            <person name="Kagawa T.F."/>
            <person name="Liu W."/>
            <person name="Song Y."/>
            <person name="Salvetti E."/>
            <person name="Wrobel A."/>
            <person name="Rasinkangas P."/>
            <person name="Parkhill J."/>
            <person name="Rea M.C."/>
            <person name="O'Sullivan O."/>
            <person name="Ritari J."/>
            <person name="Douillard F.P."/>
            <person name="Paul Ross R."/>
            <person name="Yang R."/>
            <person name="Briner A.E."/>
            <person name="Felis G.E."/>
            <person name="de Vos W.M."/>
            <person name="Barrangou R."/>
            <person name="Klaenhammer T.R."/>
            <person name="Caufield P.W."/>
            <person name="Cui Y."/>
            <person name="Zhang H."/>
            <person name="O'Toole P.W."/>
        </authorList>
    </citation>
    <scope>NUCLEOTIDE SEQUENCE [LARGE SCALE GENOMIC DNA]</scope>
    <source>
        <strain evidence="13 14">DSM 16041</strain>
    </source>
</reference>
<evidence type="ECO:0000256" key="11">
    <source>
        <dbReference type="RuleBase" id="RU366046"/>
    </source>
</evidence>
<evidence type="ECO:0000313" key="13">
    <source>
        <dbReference type="EMBL" id="KRK60939.1"/>
    </source>
</evidence>
<gene>
    <name evidence="13" type="ORF">FC31_GL000131</name>
</gene>
<proteinExistence type="inferred from homology"/>
<sequence length="338" mass="37161">MKQGGSKMAILVAGGAGYIGSHMVKNLVEHGEDVVVADNLSTGHRAAINPQAKFYEGDIRDREFLDQIFENEDITAVVHFAAFSIVPESMSKPLKYFDNNTGGMITLLEAMHDHGIKYIVFSSTAATYGVPEHMPIKETDPQKPINPYGLSKLMMEEMMAWADKAYGIKFVALRYFNVAGAAPDGTIGEDHGPETHLVPIILQVAQGKRDELSIFGDDYNTPDGTNVRDYVHVMDLTDAHILAIKYLEAGNQSNAFNLGSSTGFSNKQMLEAAREVTGKPIPAKMAPRRPGDPDSLVAASDKAREVLGWKPKYDDVHDIIATAWKWHSAHPKGYDDRD</sequence>
<evidence type="ECO:0000256" key="5">
    <source>
        <dbReference type="ARBA" id="ARBA00013189"/>
    </source>
</evidence>
<comment type="subunit">
    <text evidence="11">Homodimer.</text>
</comment>
<dbReference type="EC" id="5.1.3.2" evidence="5 11"/>
<evidence type="ECO:0000256" key="8">
    <source>
        <dbReference type="ARBA" id="ARBA00023144"/>
    </source>
</evidence>
<comment type="caution">
    <text evidence="13">The sequence shown here is derived from an EMBL/GenBank/DDBJ whole genome shotgun (WGS) entry which is preliminary data.</text>
</comment>
<dbReference type="SUPFAM" id="SSF51735">
    <property type="entry name" value="NAD(P)-binding Rossmann-fold domains"/>
    <property type="match status" value="1"/>
</dbReference>
<evidence type="ECO:0000256" key="6">
    <source>
        <dbReference type="ARBA" id="ARBA00018569"/>
    </source>
</evidence>
<dbReference type="InterPro" id="IPR005886">
    <property type="entry name" value="UDP_G4E"/>
</dbReference>
<evidence type="ECO:0000259" key="12">
    <source>
        <dbReference type="Pfam" id="PF01370"/>
    </source>
</evidence>
<feature type="domain" description="NAD-dependent epimerase/dehydratase" evidence="12">
    <location>
        <begin position="10"/>
        <end position="259"/>
    </location>
</feature>
<evidence type="ECO:0000256" key="3">
    <source>
        <dbReference type="ARBA" id="ARBA00004947"/>
    </source>
</evidence>
<dbReference type="CDD" id="cd05247">
    <property type="entry name" value="UDP_G4E_1_SDR_e"/>
    <property type="match status" value="1"/>
</dbReference>
<name>A0ABR5P2Z6_9LACO</name>
<comment type="pathway">
    <text evidence="3 11">Carbohydrate metabolism; galactose metabolism.</text>
</comment>
<keyword evidence="7 11" id="KW-0520">NAD</keyword>
<keyword evidence="14" id="KW-1185">Reference proteome</keyword>
<protein>
    <recommendedName>
        <fullName evidence="6 11">UDP-glucose 4-epimerase</fullName>
        <ecNumber evidence="5 11">5.1.3.2</ecNumber>
    </recommendedName>
</protein>
<comment type="similarity">
    <text evidence="4 11">Belongs to the NAD(P)-dependent epimerase/dehydratase family.</text>
</comment>
<dbReference type="InterPro" id="IPR001509">
    <property type="entry name" value="Epimerase_deHydtase"/>
</dbReference>
<evidence type="ECO:0000256" key="1">
    <source>
        <dbReference type="ARBA" id="ARBA00000083"/>
    </source>
</evidence>
<dbReference type="NCBIfam" id="TIGR01179">
    <property type="entry name" value="galE"/>
    <property type="match status" value="1"/>
</dbReference>
<keyword evidence="9 11" id="KW-0413">Isomerase</keyword>
<evidence type="ECO:0000313" key="14">
    <source>
        <dbReference type="Proteomes" id="UP000051883"/>
    </source>
</evidence>
<evidence type="ECO:0000256" key="10">
    <source>
        <dbReference type="ARBA" id="ARBA00023277"/>
    </source>
</evidence>
<dbReference type="Pfam" id="PF01370">
    <property type="entry name" value="Epimerase"/>
    <property type="match status" value="1"/>
</dbReference>
<dbReference type="InterPro" id="IPR036291">
    <property type="entry name" value="NAD(P)-bd_dom_sf"/>
</dbReference>
<evidence type="ECO:0000256" key="2">
    <source>
        <dbReference type="ARBA" id="ARBA00001911"/>
    </source>
</evidence>
<evidence type="ECO:0000256" key="9">
    <source>
        <dbReference type="ARBA" id="ARBA00023235"/>
    </source>
</evidence>
<dbReference type="PANTHER" id="PTHR43725">
    <property type="entry name" value="UDP-GLUCOSE 4-EPIMERASE"/>
    <property type="match status" value="1"/>
</dbReference>
<keyword evidence="10 11" id="KW-0119">Carbohydrate metabolism</keyword>
<comment type="cofactor">
    <cofactor evidence="2 11">
        <name>NAD(+)</name>
        <dbReference type="ChEBI" id="CHEBI:57540"/>
    </cofactor>
</comment>
<accession>A0ABR5P2Z6</accession>
<comment type="catalytic activity">
    <reaction evidence="1 11">
        <text>UDP-alpha-D-glucose = UDP-alpha-D-galactose</text>
        <dbReference type="Rhea" id="RHEA:22168"/>
        <dbReference type="ChEBI" id="CHEBI:58885"/>
        <dbReference type="ChEBI" id="CHEBI:66914"/>
        <dbReference type="EC" id="5.1.3.2"/>
    </reaction>
</comment>
<keyword evidence="8" id="KW-0299">Galactose metabolism</keyword>